<dbReference type="SUPFAM" id="SSF53335">
    <property type="entry name" value="S-adenosyl-L-methionine-dependent methyltransferases"/>
    <property type="match status" value="1"/>
</dbReference>
<dbReference type="InterPro" id="IPR050390">
    <property type="entry name" value="C5-Methyltransferase"/>
</dbReference>
<dbReference type="PROSITE" id="PS00095">
    <property type="entry name" value="C5_MTASE_2"/>
    <property type="match status" value="1"/>
</dbReference>
<dbReference type="GO" id="GO:0003677">
    <property type="term" value="F:DNA binding"/>
    <property type="evidence" value="ECO:0007669"/>
    <property type="project" value="TreeGrafter"/>
</dbReference>
<dbReference type="PANTHER" id="PTHR10629">
    <property type="entry name" value="CYTOSINE-SPECIFIC METHYLTRANSFERASE"/>
    <property type="match status" value="1"/>
</dbReference>
<reference evidence="7" key="1">
    <citation type="submission" date="2023-06" db="EMBL/GenBank/DDBJ databases">
        <title>Genome-scale phylogeny and comparative genomics of the fungal order Sordariales.</title>
        <authorList>
            <consortium name="Lawrence Berkeley National Laboratory"/>
            <person name="Hensen N."/>
            <person name="Bonometti L."/>
            <person name="Westerberg I."/>
            <person name="Brannstrom I.O."/>
            <person name="Guillou S."/>
            <person name="Cros-Aarteil S."/>
            <person name="Calhoun S."/>
            <person name="Haridas S."/>
            <person name="Kuo A."/>
            <person name="Mondo S."/>
            <person name="Pangilinan J."/>
            <person name="Riley R."/>
            <person name="Labutti K."/>
            <person name="Andreopoulos B."/>
            <person name="Lipzen A."/>
            <person name="Chen C."/>
            <person name="Yanf M."/>
            <person name="Daum C."/>
            <person name="Ng V."/>
            <person name="Clum A."/>
            <person name="Steindorff A."/>
            <person name="Ohm R."/>
            <person name="Martin F."/>
            <person name="Silar P."/>
            <person name="Natvig D."/>
            <person name="Lalanne C."/>
            <person name="Gautier V."/>
            <person name="Ament-Velasquez S.L."/>
            <person name="Kruys A."/>
            <person name="Hutchinson M.I."/>
            <person name="Powell A.J."/>
            <person name="Barry K."/>
            <person name="Miller A.N."/>
            <person name="Grigoriev I.V."/>
            <person name="Debuchy R."/>
            <person name="Gladieux P."/>
            <person name="Thoren M.H."/>
            <person name="Johannesson H."/>
        </authorList>
    </citation>
    <scope>NUCLEOTIDE SEQUENCE</scope>
    <source>
        <strain evidence="7">SMH4607-1</strain>
    </source>
</reference>
<organism evidence="7 8">
    <name type="scientific">Lasiosphaeris hirsuta</name>
    <dbReference type="NCBI Taxonomy" id="260670"/>
    <lineage>
        <taxon>Eukaryota</taxon>
        <taxon>Fungi</taxon>
        <taxon>Dikarya</taxon>
        <taxon>Ascomycota</taxon>
        <taxon>Pezizomycotina</taxon>
        <taxon>Sordariomycetes</taxon>
        <taxon>Sordariomycetidae</taxon>
        <taxon>Sordariales</taxon>
        <taxon>Lasiosphaeriaceae</taxon>
        <taxon>Lasiosphaeris</taxon>
    </lineage>
</organism>
<dbReference type="PROSITE" id="PS51679">
    <property type="entry name" value="SAM_MT_C5"/>
    <property type="match status" value="1"/>
</dbReference>
<dbReference type="InterPro" id="IPR029063">
    <property type="entry name" value="SAM-dependent_MTases_sf"/>
</dbReference>
<feature type="active site" evidence="5">
    <location>
        <position position="358"/>
    </location>
</feature>
<evidence type="ECO:0000256" key="2">
    <source>
        <dbReference type="ARBA" id="ARBA00022603"/>
    </source>
</evidence>
<dbReference type="EC" id="2.1.1.37" evidence="1"/>
<keyword evidence="4 5" id="KW-0949">S-adenosyl-L-methionine</keyword>
<name>A0AA40E670_9PEZI</name>
<keyword evidence="8" id="KW-1185">Reference proteome</keyword>
<dbReference type="GO" id="GO:0044027">
    <property type="term" value="P:negative regulation of gene expression via chromosomal CpG island methylation"/>
    <property type="evidence" value="ECO:0007669"/>
    <property type="project" value="TreeGrafter"/>
</dbReference>
<evidence type="ECO:0000256" key="4">
    <source>
        <dbReference type="ARBA" id="ARBA00022691"/>
    </source>
</evidence>
<dbReference type="PRINTS" id="PR00105">
    <property type="entry name" value="C5METTRFRASE"/>
</dbReference>
<dbReference type="Pfam" id="PF00145">
    <property type="entry name" value="DNA_methylase"/>
    <property type="match status" value="2"/>
</dbReference>
<dbReference type="GO" id="GO:0003886">
    <property type="term" value="F:DNA (cytosine-5-)-methyltransferase activity"/>
    <property type="evidence" value="ECO:0007669"/>
    <property type="project" value="UniProtKB-EC"/>
</dbReference>
<evidence type="ECO:0000313" key="7">
    <source>
        <dbReference type="EMBL" id="KAK0729724.1"/>
    </source>
</evidence>
<dbReference type="Proteomes" id="UP001172102">
    <property type="component" value="Unassembled WGS sequence"/>
</dbReference>
<dbReference type="PANTHER" id="PTHR10629:SF52">
    <property type="entry name" value="DNA (CYTOSINE-5)-METHYLTRANSFERASE 1"/>
    <property type="match status" value="1"/>
</dbReference>
<feature type="region of interest" description="Disordered" evidence="6">
    <location>
        <begin position="20"/>
        <end position="44"/>
    </location>
</feature>
<dbReference type="Gene3D" id="3.40.50.150">
    <property type="entry name" value="Vaccinia Virus protein VP39"/>
    <property type="match status" value="1"/>
</dbReference>
<protein>
    <recommendedName>
        <fullName evidence="1">DNA (cytosine-5-)-methyltransferase</fullName>
        <ecNumber evidence="1">2.1.1.37</ecNumber>
    </recommendedName>
</protein>
<dbReference type="GO" id="GO:0032259">
    <property type="term" value="P:methylation"/>
    <property type="evidence" value="ECO:0007669"/>
    <property type="project" value="UniProtKB-KW"/>
</dbReference>
<accession>A0AA40E670</accession>
<evidence type="ECO:0000256" key="1">
    <source>
        <dbReference type="ARBA" id="ARBA00011975"/>
    </source>
</evidence>
<evidence type="ECO:0000256" key="3">
    <source>
        <dbReference type="ARBA" id="ARBA00022679"/>
    </source>
</evidence>
<dbReference type="AlphaFoldDB" id="A0AA40E670"/>
<evidence type="ECO:0000256" key="5">
    <source>
        <dbReference type="PROSITE-ProRule" id="PRU01016"/>
    </source>
</evidence>
<dbReference type="Gene3D" id="3.90.120.10">
    <property type="entry name" value="DNA Methylase, subunit A, domain 2"/>
    <property type="match status" value="1"/>
</dbReference>
<proteinExistence type="inferred from homology"/>
<comment type="similarity">
    <text evidence="5">Belongs to the class I-like SAM-binding methyltransferase superfamily. C5-methyltransferase family.</text>
</comment>
<feature type="compositionally biased region" description="Low complexity" evidence="6">
    <location>
        <begin position="29"/>
        <end position="38"/>
    </location>
</feature>
<comment type="caution">
    <text evidence="7">The sequence shown here is derived from an EMBL/GenBank/DDBJ whole genome shotgun (WGS) entry which is preliminary data.</text>
</comment>
<keyword evidence="3 5" id="KW-0808">Transferase</keyword>
<evidence type="ECO:0000313" key="8">
    <source>
        <dbReference type="Proteomes" id="UP001172102"/>
    </source>
</evidence>
<gene>
    <name evidence="7" type="ORF">B0H67DRAFT_475278</name>
</gene>
<evidence type="ECO:0000256" key="6">
    <source>
        <dbReference type="SAM" id="MobiDB-lite"/>
    </source>
</evidence>
<dbReference type="InterPro" id="IPR031303">
    <property type="entry name" value="C5_meth_CS"/>
</dbReference>
<keyword evidence="2 5" id="KW-0489">Methyltransferase</keyword>
<dbReference type="GO" id="GO:0005634">
    <property type="term" value="C:nucleus"/>
    <property type="evidence" value="ECO:0007669"/>
    <property type="project" value="TreeGrafter"/>
</dbReference>
<sequence>MVIKLQNTIDLTAIIDLTADDDQERKGSKSSPSSKSPPKQQPETFLDHFIREDGTVLKTGMFVELKQKLLFGRYRDDDSPHPVPGRIQVEFISIKSIVRTPSGEGAELRGWGYSRARQMRGFLICKINEVCLVGAVDISDPRSWEQQIVIPGIIPSQVKRVRELRNTNATFPVHRFDNDDYYKMGKDWVENYGPLACRFRYIENYSNWTLKKKWKKATEWSLTRLSAEEVPERFRESDEALVNQWRGGKVPGGSSIPDSEFEMVIDVEESPNKKPTLALVPGQRYSAGDTFAGAGGASRGITDAGVKLLFAVDHWQSAIDSLEMNFPDTDLHTAEILDFITNEKVKYRVDILHLSPPCQYWSPAHTIQGKNDEDNIASLFACTHLIEKVRPRLFTLEQTFGILFPHHELYFNTLIGGFAIHGYSVRWKLINLAVYGLPQPRKRLIIIGAGPGERLPPFPPATHAKGGEGGLLSFTTARQAVGIVHGLPDSHPNKLPPMHDPKPFKGLRELWNGDAPLPRTMTCGGGQNYHWDGKRDFTLTEYALLQGFPAMHRFAGGSIKRQIGNAFPPSVVKVLYEHLTNWLDVHDDITPTMRATAREG</sequence>
<dbReference type="EMBL" id="JAUKUA010000001">
    <property type="protein sequence ID" value="KAK0729724.1"/>
    <property type="molecule type" value="Genomic_DNA"/>
</dbReference>
<dbReference type="InterPro" id="IPR001525">
    <property type="entry name" value="C5_MeTfrase"/>
</dbReference>